<dbReference type="PROSITE" id="PS50853">
    <property type="entry name" value="FN3"/>
    <property type="match status" value="2"/>
</dbReference>
<keyword evidence="2" id="KW-0326">Glycosidase</keyword>
<gene>
    <name evidence="5" type="ORF">RN607_00725</name>
</gene>
<evidence type="ECO:0000313" key="5">
    <source>
        <dbReference type="EMBL" id="WNM27557.1"/>
    </source>
</evidence>
<proteinExistence type="predicted"/>
<dbReference type="InterPro" id="IPR050964">
    <property type="entry name" value="Striated_Muscle_Regulatory"/>
</dbReference>
<dbReference type="Pfam" id="PF00041">
    <property type="entry name" value="fn3"/>
    <property type="match status" value="1"/>
</dbReference>
<dbReference type="SUPFAM" id="SSF49265">
    <property type="entry name" value="Fibronectin type III"/>
    <property type="match status" value="2"/>
</dbReference>
<dbReference type="InterPro" id="IPR013783">
    <property type="entry name" value="Ig-like_fold"/>
</dbReference>
<dbReference type="CDD" id="cd00063">
    <property type="entry name" value="FN3"/>
    <property type="match status" value="2"/>
</dbReference>
<dbReference type="RefSeq" id="WP_313543648.1">
    <property type="nucleotide sequence ID" value="NZ_CP134880.1"/>
</dbReference>
<dbReference type="KEGG" id="dcp:RN607_00725"/>
<name>A0AA96FDG8_9MICO</name>
<organism evidence="5">
    <name type="scientific">Demequina capsici</name>
    <dbReference type="NCBI Taxonomy" id="3075620"/>
    <lineage>
        <taxon>Bacteria</taxon>
        <taxon>Bacillati</taxon>
        <taxon>Actinomycetota</taxon>
        <taxon>Actinomycetes</taxon>
        <taxon>Micrococcales</taxon>
        <taxon>Demequinaceae</taxon>
        <taxon>Demequina</taxon>
    </lineage>
</organism>
<keyword evidence="3" id="KW-0624">Polysaccharide degradation</keyword>
<dbReference type="GO" id="GO:0016798">
    <property type="term" value="F:hydrolase activity, acting on glycosyl bonds"/>
    <property type="evidence" value="ECO:0007669"/>
    <property type="project" value="UniProtKB-KW"/>
</dbReference>
<dbReference type="EMBL" id="CP134880">
    <property type="protein sequence ID" value="WNM27557.1"/>
    <property type="molecule type" value="Genomic_DNA"/>
</dbReference>
<feature type="domain" description="Fibronectin type-III" evidence="4">
    <location>
        <begin position="134"/>
        <end position="227"/>
    </location>
</feature>
<accession>A0AA96FDG8</accession>
<keyword evidence="1" id="KW-0677">Repeat</keyword>
<dbReference type="InterPro" id="IPR036116">
    <property type="entry name" value="FN3_sf"/>
</dbReference>
<dbReference type="AlphaFoldDB" id="A0AA96FDG8"/>
<dbReference type="Proteomes" id="UP001303408">
    <property type="component" value="Chromosome"/>
</dbReference>
<dbReference type="Gene3D" id="2.60.40.10">
    <property type="entry name" value="Immunoglobulins"/>
    <property type="match status" value="4"/>
</dbReference>
<dbReference type="InterPro" id="IPR003961">
    <property type="entry name" value="FN3_dom"/>
</dbReference>
<dbReference type="GO" id="GO:0000272">
    <property type="term" value="P:polysaccharide catabolic process"/>
    <property type="evidence" value="ECO:0007669"/>
    <property type="project" value="UniProtKB-KW"/>
</dbReference>
<keyword evidence="2" id="KW-0378">Hydrolase</keyword>
<dbReference type="SMART" id="SM00060">
    <property type="entry name" value="FN3"/>
    <property type="match status" value="3"/>
</dbReference>
<dbReference type="PANTHER" id="PTHR13817:SF166">
    <property type="entry name" value="NEURONAL IGCAM-RELATED"/>
    <property type="match status" value="1"/>
</dbReference>
<evidence type="ECO:0000259" key="4">
    <source>
        <dbReference type="PROSITE" id="PS50853"/>
    </source>
</evidence>
<sequence length="938" mass="97594">MPAVNGNSVDYSGSYFYQSQIGYSVEYLSDAVARVHYDARLYHSTSLYDSSNNAGGSGDLFTQSFGSHTFADAAAATYTYRSGYTDIARVYGSDVTVTQSMWVEDLADSAGGGARSQANLSIDIAARPYSLPAAVTGLSVTRTSDTSHTIAWTNNPTTGAPYDAVAVERWDNVSNAWTRILTDHTPVSSFVDTTTVANRKYQYRVRAGNSVGDSAWNTSGYVYTTPAAPSSASVSIPSSGTAQVAWAGAPSYGDYQVRIYESVNGAAYALAATVASSVSSWTDTSAPTSQTHQYQVRFIPSSGTVLESGSATTGVVYAVPAAPTAVTAARVSDSQATVSWTRNASTNGPYTSQQVQRRLNGGSWTAVATVSATATAYTDSTIAANGKYEYRVVAVNATGSTASAASSAIWTTPAAPSSATAAKTAAGAITVAWAGAPAFSEYQVRIYESQNGGAYSLLATVAAGSSPYTHASPSTSVTHQYQVAFITSSGTTLMSAVATTGTIQLAAAPSAPTGLGPSTVLDATTARTLSWTHNPVDSSPQSKFQVRHRAAGGSWTEITAVSSTVSQWVLPAGTYANGITVEWQVRTWGIYTDPSAYSATASFVTSAVPTVVVSSPSAGATLTDSVLAAAWTYYQAQGSAQAQWRATLIHGGDTIEVLTGAGTAASVTFATAGADGEAYTIRLEVQSAAGLWSTAAEVAVTVDYLEPSLVAIDAQFHRDSGVMVLTLTPAAWDDVTTIQPVAATVERSLDGGLTWLTIALEVSMLISTAGVVVLDTTVPTLSTVLYRATAISSLPSTAIGPETSIDADERQFAYLSYGPGFGTALVFYGNLELESTAGREEAVEYFAGRVGADGLPAGVIISGETRTRTVTVAVRLIEGEGHATHVDFERAALAGGVMCYRDPSGRRMFGRFTLGGTKMTYIELSDLSFTMEEVGANA</sequence>
<evidence type="ECO:0000256" key="3">
    <source>
        <dbReference type="ARBA" id="ARBA00023326"/>
    </source>
</evidence>
<feature type="domain" description="Fibronectin type-III" evidence="4">
    <location>
        <begin position="322"/>
        <end position="417"/>
    </location>
</feature>
<protein>
    <submittedName>
        <fullName evidence="5">Fibronectin type III domain-containing protein</fullName>
    </submittedName>
</protein>
<dbReference type="PANTHER" id="PTHR13817">
    <property type="entry name" value="TITIN"/>
    <property type="match status" value="1"/>
</dbReference>
<reference evidence="5" key="1">
    <citation type="submission" date="2023-09" db="EMBL/GenBank/DDBJ databases">
        <title>Demequina sp. a novel bacteria isolated from Capsicum annuum.</title>
        <authorList>
            <person name="Humaira Z."/>
            <person name="Lee J."/>
            <person name="Cho D."/>
        </authorList>
    </citation>
    <scope>NUCLEOTIDE SEQUENCE</scope>
    <source>
        <strain evidence="5">PMTSA13</strain>
    </source>
</reference>
<evidence type="ECO:0000256" key="1">
    <source>
        <dbReference type="ARBA" id="ARBA00022737"/>
    </source>
</evidence>
<keyword evidence="3" id="KW-0119">Carbohydrate metabolism</keyword>
<evidence type="ECO:0000256" key="2">
    <source>
        <dbReference type="ARBA" id="ARBA00023295"/>
    </source>
</evidence>